<keyword evidence="3" id="KW-1185">Reference proteome</keyword>
<dbReference type="GO" id="GO:0003676">
    <property type="term" value="F:nucleic acid binding"/>
    <property type="evidence" value="ECO:0007669"/>
    <property type="project" value="InterPro"/>
</dbReference>
<feature type="region of interest" description="Disordered" evidence="1">
    <location>
        <begin position="1"/>
        <end position="23"/>
    </location>
</feature>
<organism evidence="2 3">
    <name type="scientific">Centaurea solstitialis</name>
    <name type="common">yellow star-thistle</name>
    <dbReference type="NCBI Taxonomy" id="347529"/>
    <lineage>
        <taxon>Eukaryota</taxon>
        <taxon>Viridiplantae</taxon>
        <taxon>Streptophyta</taxon>
        <taxon>Embryophyta</taxon>
        <taxon>Tracheophyta</taxon>
        <taxon>Spermatophyta</taxon>
        <taxon>Magnoliopsida</taxon>
        <taxon>eudicotyledons</taxon>
        <taxon>Gunneridae</taxon>
        <taxon>Pentapetalae</taxon>
        <taxon>asterids</taxon>
        <taxon>campanulids</taxon>
        <taxon>Asterales</taxon>
        <taxon>Asteraceae</taxon>
        <taxon>Carduoideae</taxon>
        <taxon>Cardueae</taxon>
        <taxon>Centaureinae</taxon>
        <taxon>Centaurea</taxon>
    </lineage>
</organism>
<dbReference type="Proteomes" id="UP001172457">
    <property type="component" value="Chromosome 3"/>
</dbReference>
<dbReference type="Pfam" id="PF08284">
    <property type="entry name" value="RVP_2"/>
    <property type="match status" value="1"/>
</dbReference>
<comment type="caution">
    <text evidence="2">The sequence shown here is derived from an EMBL/GenBank/DDBJ whole genome shotgun (WGS) entry which is preliminary data.</text>
</comment>
<evidence type="ECO:0008006" key="4">
    <source>
        <dbReference type="Google" id="ProtNLM"/>
    </source>
</evidence>
<evidence type="ECO:0000313" key="2">
    <source>
        <dbReference type="EMBL" id="KAJ9557740.1"/>
    </source>
</evidence>
<dbReference type="EMBL" id="JARYMX010000003">
    <property type="protein sequence ID" value="KAJ9557740.1"/>
    <property type="molecule type" value="Genomic_DNA"/>
</dbReference>
<proteinExistence type="predicted"/>
<sequence>MTRNNLSRSHEVGRNARAKAQNSRRYLGSLPKCNSCNRHHFGVCFQYMRCNQLEHTARYCKNDDRKKCFKCGNVGHFKDRYPRLNKGSISTSKRNKKNRVTREYQGCKAQEGAFVVGTEEARQDPHKLTGTFPLNDHYALVISNSGADRSFISLGFRPLIHLTSKRLDRVYSIELADGRELEAEDVIPDCTLKTSWRTV</sequence>
<gene>
    <name evidence="2" type="ORF">OSB04_012354</name>
</gene>
<dbReference type="AlphaFoldDB" id="A0AA38TMY5"/>
<evidence type="ECO:0000313" key="3">
    <source>
        <dbReference type="Proteomes" id="UP001172457"/>
    </source>
</evidence>
<reference evidence="2" key="1">
    <citation type="submission" date="2023-03" db="EMBL/GenBank/DDBJ databases">
        <title>Chromosome-scale reference genome and RAD-based genetic map of yellow starthistle (Centaurea solstitialis) reveal putative structural variation and QTLs associated with invader traits.</title>
        <authorList>
            <person name="Reatini B."/>
            <person name="Cang F.A."/>
            <person name="Jiang Q."/>
            <person name="Mckibben M.T.W."/>
            <person name="Barker M.S."/>
            <person name="Rieseberg L.H."/>
            <person name="Dlugosch K.M."/>
        </authorList>
    </citation>
    <scope>NUCLEOTIDE SEQUENCE</scope>
    <source>
        <strain evidence="2">CAN-66</strain>
        <tissue evidence="2">Leaf</tissue>
    </source>
</reference>
<evidence type="ECO:0000256" key="1">
    <source>
        <dbReference type="SAM" id="MobiDB-lite"/>
    </source>
</evidence>
<dbReference type="Gene3D" id="4.10.60.10">
    <property type="entry name" value="Zinc finger, CCHC-type"/>
    <property type="match status" value="1"/>
</dbReference>
<accession>A0AA38TMY5</accession>
<dbReference type="SUPFAM" id="SSF57756">
    <property type="entry name" value="Retrovirus zinc finger-like domains"/>
    <property type="match status" value="1"/>
</dbReference>
<dbReference type="InterPro" id="IPR036875">
    <property type="entry name" value="Znf_CCHC_sf"/>
</dbReference>
<protein>
    <recommendedName>
        <fullName evidence="4">CCHC-type domain-containing protein</fullName>
    </recommendedName>
</protein>
<dbReference type="GO" id="GO:0008270">
    <property type="term" value="F:zinc ion binding"/>
    <property type="evidence" value="ECO:0007669"/>
    <property type="project" value="InterPro"/>
</dbReference>
<name>A0AA38TMY5_9ASTR</name>